<dbReference type="Proteomes" id="UP000009872">
    <property type="component" value="Unassembled WGS sequence"/>
</dbReference>
<sequence>MQVKAIIVGQHNMSEETLFENPLFRKEMQQLGIGFVWITPGIDQQWDVSKGTQQIFEKMMSDLAKVSGYRELKNIPIVPIGHSAMATYPWNFAAWNPKRTLAIISLHGDAPRTNLTGYGRENLEWGRNRNIDGIPGLMIEGEYEWWEDRVTPALAFRMMYPKSCVSFLCDTGRGHFDVADETAAYIALFLKKAIEQRFPDEFSEDGIVKMKPINPTDGWLAERWHPNQKRRAKAAPHSAYKGDRHDAFWYFDEEIATITEKRYAENPGKKEQYLSFTQDGKLPKYDEKLHARIQTTFLPEKDGVTFHLKAVFTDSLRTQFSQEHANGVPEITRICGPVQKVNDTTFIVSFYRMGMDNPRRTNSIWLLASNPGDRKYKSTVQQLTFNIPYRNTDGKRQHILFPGLPDVNKATKSLTLKASSDCGLPVSYYIKEGPAIIQGNQVVLTPIPPRSKFPMKVTVVAWQYGIAGKVQTAEPVERIFFITDKKGGQGVIASLRS</sequence>
<dbReference type="eggNOG" id="COG0627">
    <property type="taxonomic scope" value="Bacteria"/>
</dbReference>
<keyword evidence="2" id="KW-1185">Reference proteome</keyword>
<dbReference type="PATRIC" id="fig|742727.4.peg.3511"/>
<protein>
    <submittedName>
        <fullName evidence="1">Uncharacterized protein</fullName>
    </submittedName>
</protein>
<reference evidence="1 2" key="1">
    <citation type="submission" date="2012-09" db="EMBL/GenBank/DDBJ databases">
        <title>The Genome Sequence of Bacteroides oleiciplenus YIT 12058.</title>
        <authorList>
            <consortium name="The Broad Institute Genome Sequencing Platform"/>
            <person name="Earl A."/>
            <person name="Ward D."/>
            <person name="Feldgarden M."/>
            <person name="Gevers D."/>
            <person name="Morotomi M."/>
            <person name="Walker B."/>
            <person name="Young S.K."/>
            <person name="Zeng Q."/>
            <person name="Gargeya S."/>
            <person name="Fitzgerald M."/>
            <person name="Haas B."/>
            <person name="Abouelleil A."/>
            <person name="Alvarado L."/>
            <person name="Arachchi H.M."/>
            <person name="Berlin A.M."/>
            <person name="Chapman S.B."/>
            <person name="Goldberg J."/>
            <person name="Griggs A."/>
            <person name="Gujja S."/>
            <person name="Hansen M."/>
            <person name="Howarth C."/>
            <person name="Imamovic A."/>
            <person name="Larimer J."/>
            <person name="McCowen C."/>
            <person name="Montmayeur A."/>
            <person name="Murphy C."/>
            <person name="Neiman D."/>
            <person name="Pearson M."/>
            <person name="Priest M."/>
            <person name="Roberts A."/>
            <person name="Saif S."/>
            <person name="Shea T."/>
            <person name="Sisk P."/>
            <person name="Sykes S."/>
            <person name="Wortman J."/>
            <person name="Nusbaum C."/>
            <person name="Birren B."/>
        </authorList>
    </citation>
    <scope>NUCLEOTIDE SEQUENCE [LARGE SCALE GENOMIC DNA]</scope>
    <source>
        <strain evidence="1 2">YIT 12058</strain>
    </source>
</reference>
<evidence type="ECO:0000313" key="2">
    <source>
        <dbReference type="Proteomes" id="UP000009872"/>
    </source>
</evidence>
<accession>K9E0G3</accession>
<evidence type="ECO:0000313" key="1">
    <source>
        <dbReference type="EMBL" id="EKU89111.1"/>
    </source>
</evidence>
<name>K9E0G3_9BACE</name>
<organism evidence="1 2">
    <name type="scientific">Bacteroides oleiciplenus YIT 12058</name>
    <dbReference type="NCBI Taxonomy" id="742727"/>
    <lineage>
        <taxon>Bacteria</taxon>
        <taxon>Pseudomonadati</taxon>
        <taxon>Bacteroidota</taxon>
        <taxon>Bacteroidia</taxon>
        <taxon>Bacteroidales</taxon>
        <taxon>Bacteroidaceae</taxon>
        <taxon>Bacteroides</taxon>
    </lineage>
</organism>
<dbReference type="EMBL" id="ADLF01000015">
    <property type="protein sequence ID" value="EKU89111.1"/>
    <property type="molecule type" value="Genomic_DNA"/>
</dbReference>
<comment type="caution">
    <text evidence="1">The sequence shown here is derived from an EMBL/GenBank/DDBJ whole genome shotgun (WGS) entry which is preliminary data.</text>
</comment>
<dbReference type="STRING" id="742727.HMPREF9447_03436"/>
<dbReference type="HOGENOM" id="CLU_510622_0_0_10"/>
<gene>
    <name evidence="1" type="ORF">HMPREF9447_03436</name>
</gene>
<dbReference type="AlphaFoldDB" id="K9E0G3"/>
<proteinExistence type="predicted"/>